<dbReference type="Proteomes" id="UP001479436">
    <property type="component" value="Unassembled WGS sequence"/>
</dbReference>
<reference evidence="7 8" key="1">
    <citation type="submission" date="2023-04" db="EMBL/GenBank/DDBJ databases">
        <title>Genome of Basidiobolus ranarum AG-B5.</title>
        <authorList>
            <person name="Stajich J.E."/>
            <person name="Carter-House D."/>
            <person name="Gryganskyi A."/>
        </authorList>
    </citation>
    <scope>NUCLEOTIDE SEQUENCE [LARGE SCALE GENOMIC DNA]</scope>
    <source>
        <strain evidence="7 8">AG-B5</strain>
    </source>
</reference>
<feature type="transmembrane region" description="Helical" evidence="6">
    <location>
        <begin position="430"/>
        <end position="452"/>
    </location>
</feature>
<evidence type="ECO:0000256" key="6">
    <source>
        <dbReference type="SAM" id="Phobius"/>
    </source>
</evidence>
<protein>
    <recommendedName>
        <fullName evidence="9">Sucrose transporter</fullName>
    </recommendedName>
</protein>
<comment type="caution">
    <text evidence="7">The sequence shown here is derived from an EMBL/GenBank/DDBJ whole genome shotgun (WGS) entry which is preliminary data.</text>
</comment>
<feature type="transmembrane region" description="Helical" evidence="6">
    <location>
        <begin position="256"/>
        <end position="276"/>
    </location>
</feature>
<evidence type="ECO:0000256" key="5">
    <source>
        <dbReference type="ARBA" id="ARBA00023136"/>
    </source>
</evidence>
<dbReference type="InterPro" id="IPR036259">
    <property type="entry name" value="MFS_trans_sf"/>
</dbReference>
<name>A0ABR2W193_9FUNG</name>
<feature type="transmembrane region" description="Helical" evidence="6">
    <location>
        <begin position="519"/>
        <end position="539"/>
    </location>
</feature>
<dbReference type="Pfam" id="PF13347">
    <property type="entry name" value="MFS_2"/>
    <property type="match status" value="1"/>
</dbReference>
<sequence length="585" mass="65366">MQEVFRANPHYASSLDQPEELPPPYSDDDTPIFLNRRPFNIDCDHSLNNPSEEHFSQSEPVGRRFLSNSFLRECWRMLLLTLCFAGYQFTWTVEMSYGTPYLLSLGISKSVMSLVWLAGPLSGLIMQPIVGTYSDRCTSSLGRRRPFMIGGSIAVFFSFIMIGWTREITQLLFGVKEGRLVVILAVLSFYLLDFAINSVQASCRALIVDALPLSKQESGNAWAGRMIGFGNVFGYFMGFVDLVSIFPFLGNTQLKVLCMLASLALFLTVGITSFCVKEKRITKADLGNNISNSPFQTLFTIIKSLRTLPAPIQRICNTQFYAWIGWFPFLFYSTTWVSELYLSDPFQKTEGDVAGASIRAGSFALFLFALVSLTTSCVLPLFIQPSGEHLPEVTECNPLGLDLPRCYTFSHIIFAMSMIFTLAVTSVSEATVIIAICGFSWAVTLWAPFSLIGEYLANSQRNLTDLNGELHSDTEYHQLHETQETIDEENDREPADIEDTPTQVNAGDSAGLILGIHNMYIVFPQFVITFISSIVFYLFESYQTQPEVGHIEPGHNPNAIGWILRIGGVTAFVAAVLSVKIKQYY</sequence>
<feature type="transmembrane region" description="Helical" evidence="6">
    <location>
        <begin position="404"/>
        <end position="424"/>
    </location>
</feature>
<gene>
    <name evidence="7" type="ORF">K7432_006832</name>
</gene>
<evidence type="ECO:0000313" key="7">
    <source>
        <dbReference type="EMBL" id="KAK9712888.1"/>
    </source>
</evidence>
<keyword evidence="2" id="KW-0813">Transport</keyword>
<feature type="transmembrane region" description="Helical" evidence="6">
    <location>
        <begin position="320"/>
        <end position="342"/>
    </location>
</feature>
<dbReference type="PANTHER" id="PTHR19432:SF35">
    <property type="entry name" value="SOLUTE CARRIER FAMILY 45 MEMBER 3 ISOFORM X1"/>
    <property type="match status" value="1"/>
</dbReference>
<dbReference type="SUPFAM" id="SSF103473">
    <property type="entry name" value="MFS general substrate transporter"/>
    <property type="match status" value="1"/>
</dbReference>
<organism evidence="7 8">
    <name type="scientific">Basidiobolus ranarum</name>
    <dbReference type="NCBI Taxonomy" id="34480"/>
    <lineage>
        <taxon>Eukaryota</taxon>
        <taxon>Fungi</taxon>
        <taxon>Fungi incertae sedis</taxon>
        <taxon>Zoopagomycota</taxon>
        <taxon>Entomophthoromycotina</taxon>
        <taxon>Basidiobolomycetes</taxon>
        <taxon>Basidiobolales</taxon>
        <taxon>Basidiobolaceae</taxon>
        <taxon>Basidiobolus</taxon>
    </lineage>
</organism>
<evidence type="ECO:0000313" key="8">
    <source>
        <dbReference type="Proteomes" id="UP001479436"/>
    </source>
</evidence>
<evidence type="ECO:0000256" key="2">
    <source>
        <dbReference type="ARBA" id="ARBA00022448"/>
    </source>
</evidence>
<feature type="transmembrane region" description="Helical" evidence="6">
    <location>
        <begin position="146"/>
        <end position="166"/>
    </location>
</feature>
<feature type="transmembrane region" description="Helical" evidence="6">
    <location>
        <begin position="113"/>
        <end position="134"/>
    </location>
</feature>
<feature type="transmembrane region" description="Helical" evidence="6">
    <location>
        <begin position="178"/>
        <end position="196"/>
    </location>
</feature>
<dbReference type="PANTHER" id="PTHR19432">
    <property type="entry name" value="SUGAR TRANSPORTER"/>
    <property type="match status" value="1"/>
</dbReference>
<evidence type="ECO:0000256" key="1">
    <source>
        <dbReference type="ARBA" id="ARBA00004141"/>
    </source>
</evidence>
<proteinExistence type="predicted"/>
<dbReference type="Gene3D" id="1.20.1250.20">
    <property type="entry name" value="MFS general substrate transporter like domains"/>
    <property type="match status" value="1"/>
</dbReference>
<comment type="subcellular location">
    <subcellularLocation>
        <location evidence="1">Membrane</location>
        <topology evidence="1">Multi-pass membrane protein</topology>
    </subcellularLocation>
</comment>
<dbReference type="EMBL" id="JASJQH010007191">
    <property type="protein sequence ID" value="KAK9712888.1"/>
    <property type="molecule type" value="Genomic_DNA"/>
</dbReference>
<evidence type="ECO:0000256" key="3">
    <source>
        <dbReference type="ARBA" id="ARBA00022692"/>
    </source>
</evidence>
<keyword evidence="5 6" id="KW-0472">Membrane</keyword>
<feature type="transmembrane region" description="Helical" evidence="6">
    <location>
        <begin position="74"/>
        <end position="93"/>
    </location>
</feature>
<feature type="transmembrane region" description="Helical" evidence="6">
    <location>
        <begin position="362"/>
        <end position="383"/>
    </location>
</feature>
<keyword evidence="8" id="KW-1185">Reference proteome</keyword>
<evidence type="ECO:0008006" key="9">
    <source>
        <dbReference type="Google" id="ProtNLM"/>
    </source>
</evidence>
<keyword evidence="3 6" id="KW-0812">Transmembrane</keyword>
<accession>A0ABR2W193</accession>
<feature type="transmembrane region" description="Helical" evidence="6">
    <location>
        <begin position="559"/>
        <end position="579"/>
    </location>
</feature>
<evidence type="ECO:0000256" key="4">
    <source>
        <dbReference type="ARBA" id="ARBA00022989"/>
    </source>
</evidence>
<keyword evidence="4 6" id="KW-1133">Transmembrane helix</keyword>
<feature type="transmembrane region" description="Helical" evidence="6">
    <location>
        <begin position="232"/>
        <end position="250"/>
    </location>
</feature>